<evidence type="ECO:0000256" key="6">
    <source>
        <dbReference type="SAM" id="Coils"/>
    </source>
</evidence>
<dbReference type="InterPro" id="IPR009053">
    <property type="entry name" value="Prefoldin"/>
</dbReference>
<evidence type="ECO:0000256" key="4">
    <source>
        <dbReference type="ARBA" id="ARBA00024667"/>
    </source>
</evidence>
<evidence type="ECO:0000313" key="8">
    <source>
        <dbReference type="Proteomes" id="UP000887566"/>
    </source>
</evidence>
<dbReference type="SUPFAM" id="SSF46579">
    <property type="entry name" value="Prefoldin"/>
    <property type="match status" value="1"/>
</dbReference>
<proteinExistence type="inferred from homology"/>
<comment type="function">
    <text evidence="4 5">Binds specifically to cytosolic chaperonin (c-CPN) and transfers target proteins to it. Binds to nascent polypeptide chain and promotes folding in an environment in which there are many competing pathways for nonnative proteins.</text>
</comment>
<sequence length="140" mass="15737">MSLKVVNAPAGSSDSNAKPVTAEDQRKINRFARLHLKSEELKSDLKKKNNDLQNLNDAADELLLLDDADTQKVPLKVGESFVHYDSDSITTKIEDLKQRLEAEIEALKATEAEYQTEMTQLKVDLYGKFGNNINLEIDDD</sequence>
<feature type="region of interest" description="Disordered" evidence="7">
    <location>
        <begin position="1"/>
        <end position="24"/>
    </location>
</feature>
<dbReference type="GO" id="GO:0005737">
    <property type="term" value="C:cytoplasm"/>
    <property type="evidence" value="ECO:0007669"/>
    <property type="project" value="UniProtKB-ARBA"/>
</dbReference>
<evidence type="ECO:0000256" key="5">
    <source>
        <dbReference type="PIRNR" id="PIRNR016477"/>
    </source>
</evidence>
<comment type="subunit">
    <text evidence="2 5">Heterohexamer of two PFD-alpha type and four PFD-beta type subunits.</text>
</comment>
<dbReference type="PIRSF" id="PIRSF016477">
    <property type="entry name" value="Prefoldin_subunit_4"/>
    <property type="match status" value="1"/>
</dbReference>
<name>A0A914VLI2_9BILA</name>
<feature type="coiled-coil region" evidence="6">
    <location>
        <begin position="38"/>
        <end position="65"/>
    </location>
</feature>
<organism evidence="8 9">
    <name type="scientific">Plectus sambesii</name>
    <dbReference type="NCBI Taxonomy" id="2011161"/>
    <lineage>
        <taxon>Eukaryota</taxon>
        <taxon>Metazoa</taxon>
        <taxon>Ecdysozoa</taxon>
        <taxon>Nematoda</taxon>
        <taxon>Chromadorea</taxon>
        <taxon>Plectida</taxon>
        <taxon>Plectina</taxon>
        <taxon>Plectoidea</taxon>
        <taxon>Plectidae</taxon>
        <taxon>Plectus</taxon>
    </lineage>
</organism>
<protein>
    <recommendedName>
        <fullName evidence="5">Prefoldin subunit 4</fullName>
    </recommendedName>
</protein>
<evidence type="ECO:0000256" key="7">
    <source>
        <dbReference type="SAM" id="MobiDB-lite"/>
    </source>
</evidence>
<evidence type="ECO:0000256" key="2">
    <source>
        <dbReference type="ARBA" id="ARBA00011695"/>
    </source>
</evidence>
<dbReference type="FunFam" id="1.10.287.370:FF:000005">
    <property type="entry name" value="Prefoldin subunit 4"/>
    <property type="match status" value="1"/>
</dbReference>
<dbReference type="GO" id="GO:0016272">
    <property type="term" value="C:prefoldin complex"/>
    <property type="evidence" value="ECO:0007669"/>
    <property type="project" value="UniProtKB-UniRule"/>
</dbReference>
<keyword evidence="8" id="KW-1185">Reference proteome</keyword>
<accession>A0A914VLI2</accession>
<dbReference type="GO" id="GO:0006457">
    <property type="term" value="P:protein folding"/>
    <property type="evidence" value="ECO:0007669"/>
    <property type="project" value="UniProtKB-UniRule"/>
</dbReference>
<keyword evidence="3 5" id="KW-0143">Chaperone</keyword>
<dbReference type="WBParaSite" id="PSAMB.scaffold2148size25060.g16538.t1">
    <property type="protein sequence ID" value="PSAMB.scaffold2148size25060.g16538.t1"/>
    <property type="gene ID" value="PSAMB.scaffold2148size25060.g16538"/>
</dbReference>
<evidence type="ECO:0000256" key="3">
    <source>
        <dbReference type="ARBA" id="ARBA00023186"/>
    </source>
</evidence>
<dbReference type="InterPro" id="IPR002777">
    <property type="entry name" value="PFD_beta-like"/>
</dbReference>
<dbReference type="PANTHER" id="PTHR21100">
    <property type="entry name" value="PREFOLDIN SUBUNIT 4"/>
    <property type="match status" value="1"/>
</dbReference>
<dbReference type="InterPro" id="IPR016661">
    <property type="entry name" value="PFDN4"/>
</dbReference>
<reference evidence="9" key="1">
    <citation type="submission" date="2022-11" db="UniProtKB">
        <authorList>
            <consortium name="WormBaseParasite"/>
        </authorList>
    </citation>
    <scope>IDENTIFICATION</scope>
</reference>
<evidence type="ECO:0000256" key="1">
    <source>
        <dbReference type="ARBA" id="ARBA00008045"/>
    </source>
</evidence>
<keyword evidence="6" id="KW-0175">Coiled coil</keyword>
<comment type="similarity">
    <text evidence="1 5">Belongs to the prefoldin subunit beta family.</text>
</comment>
<feature type="coiled-coil region" evidence="6">
    <location>
        <begin position="90"/>
        <end position="124"/>
    </location>
</feature>
<evidence type="ECO:0000313" key="9">
    <source>
        <dbReference type="WBParaSite" id="PSAMB.scaffold2148size25060.g16538.t1"/>
    </source>
</evidence>
<dbReference type="PANTHER" id="PTHR21100:SF9">
    <property type="entry name" value="PREFOLDIN SUBUNIT 4"/>
    <property type="match status" value="1"/>
</dbReference>
<dbReference type="Gene3D" id="1.10.287.370">
    <property type="match status" value="1"/>
</dbReference>
<dbReference type="Pfam" id="PF01920">
    <property type="entry name" value="Prefoldin_2"/>
    <property type="match status" value="1"/>
</dbReference>
<dbReference type="Proteomes" id="UP000887566">
    <property type="component" value="Unplaced"/>
</dbReference>
<dbReference type="AlphaFoldDB" id="A0A914VLI2"/>
<dbReference type="GO" id="GO:0051082">
    <property type="term" value="F:unfolded protein binding"/>
    <property type="evidence" value="ECO:0007669"/>
    <property type="project" value="InterPro"/>
</dbReference>